<dbReference type="PANTHER" id="PTHR30250:SF26">
    <property type="entry name" value="PSMA PROTEIN"/>
    <property type="match status" value="1"/>
</dbReference>
<dbReference type="RefSeq" id="WP_179975500.1">
    <property type="nucleotide sequence ID" value="NZ_CP049075.1"/>
</dbReference>
<feature type="transmembrane region" description="Helical" evidence="6">
    <location>
        <begin position="374"/>
        <end position="395"/>
    </location>
</feature>
<keyword evidence="4 6" id="KW-1133">Transmembrane helix</keyword>
<dbReference type="PANTHER" id="PTHR30250">
    <property type="entry name" value="PST FAMILY PREDICTED COLANIC ACID TRANSPORTER"/>
    <property type="match status" value="1"/>
</dbReference>
<feature type="transmembrane region" description="Helical" evidence="6">
    <location>
        <begin position="258"/>
        <end position="284"/>
    </location>
</feature>
<feature type="transmembrane region" description="Helical" evidence="6">
    <location>
        <begin position="78"/>
        <end position="105"/>
    </location>
</feature>
<feature type="transmembrane region" description="Helical" evidence="6">
    <location>
        <begin position="179"/>
        <end position="199"/>
    </location>
</feature>
<feature type="transmembrane region" description="Helical" evidence="6">
    <location>
        <begin position="465"/>
        <end position="485"/>
    </location>
</feature>
<evidence type="ECO:0000256" key="1">
    <source>
        <dbReference type="ARBA" id="ARBA00004651"/>
    </source>
</evidence>
<dbReference type="Proteomes" id="UP000509414">
    <property type="component" value="Chromosome"/>
</dbReference>
<proteinExistence type="predicted"/>
<accession>A0A7H9CFW3</accession>
<evidence type="ECO:0000256" key="4">
    <source>
        <dbReference type="ARBA" id="ARBA00022989"/>
    </source>
</evidence>
<keyword evidence="5 6" id="KW-0472">Membrane</keyword>
<evidence type="ECO:0000313" key="8">
    <source>
        <dbReference type="Proteomes" id="UP000509414"/>
    </source>
</evidence>
<organism evidence="7 8">
    <name type="scientific">Candidatus Campylobacter infans</name>
    <dbReference type="NCBI Taxonomy" id="2561898"/>
    <lineage>
        <taxon>Bacteria</taxon>
        <taxon>Pseudomonadati</taxon>
        <taxon>Campylobacterota</taxon>
        <taxon>Epsilonproteobacteria</taxon>
        <taxon>Campylobacterales</taxon>
        <taxon>Campylobacteraceae</taxon>
        <taxon>Campylobacter</taxon>
    </lineage>
</organism>
<feature type="transmembrane region" description="Helical" evidence="6">
    <location>
        <begin position="401"/>
        <end position="425"/>
    </location>
</feature>
<feature type="transmembrane region" description="Helical" evidence="6">
    <location>
        <begin position="337"/>
        <end position="362"/>
    </location>
</feature>
<evidence type="ECO:0000313" key="7">
    <source>
        <dbReference type="EMBL" id="QLI04862.1"/>
    </source>
</evidence>
<keyword evidence="3 6" id="KW-0812">Transmembrane</keyword>
<feature type="transmembrane region" description="Helical" evidence="6">
    <location>
        <begin position="156"/>
        <end position="173"/>
    </location>
</feature>
<feature type="transmembrane region" description="Helical" evidence="6">
    <location>
        <begin position="5"/>
        <end position="28"/>
    </location>
</feature>
<gene>
    <name evidence="7" type="primary">pglK</name>
    <name evidence="7" type="ORF">CINF_0318</name>
</gene>
<dbReference type="GO" id="GO:0005886">
    <property type="term" value="C:plasma membrane"/>
    <property type="evidence" value="ECO:0007669"/>
    <property type="project" value="UniProtKB-SubCell"/>
</dbReference>
<sequence length="504" mass="56355">MALNLFASVAFFVLQFGINFFLTPFILGSIGSEAYGFLILIGSLISYSYILTALSNAMAGHFIASNYHKNDILSASSFYTSALIANIFFSFLIALFGVFFIIYLVNFIHISPWLVLDVKICFCLYALNVILGLYNGILGIHAFSKNKMYLLSFRQAFSSLISAFFMLILYYFYKPLISYAPLSALFASVLILFSSLLLAKKLNTKIKFQFNLFCFDKLKILCKAGAFSSLTLLAQSILNSVELLFCNIFLNAASMGLGAVLKTVVIFIVSFIGAVAHSYMARFIELYSKNNIKALLAELAFSSKILCFICAVPIAVFMVFCKDFYTLWLPFNKSEVLLISNLTLISLIPASLLACMQLLINLSPALNKQKNSSLAMVILSLITAIALFVALKFFNAGLMEMFIISALLYSLKIIVFDIVNAAVILGVKISSFVYLFLRNFGVFALILTILALLKTQILNINSWLSLIFFCALFLLFAYLMAYFLLFNSYEKTLFKNKIKGHVRL</sequence>
<name>A0A7H9CFW3_9BACT</name>
<evidence type="ECO:0000256" key="6">
    <source>
        <dbReference type="SAM" id="Phobius"/>
    </source>
</evidence>
<feature type="transmembrane region" description="Helical" evidence="6">
    <location>
        <begin position="125"/>
        <end position="144"/>
    </location>
</feature>
<dbReference type="AlphaFoldDB" id="A0A7H9CFW3"/>
<dbReference type="KEGG" id="cinf:CINF_0318"/>
<keyword evidence="8" id="KW-1185">Reference proteome</keyword>
<keyword evidence="2" id="KW-1003">Cell membrane</keyword>
<evidence type="ECO:0000256" key="2">
    <source>
        <dbReference type="ARBA" id="ARBA00022475"/>
    </source>
</evidence>
<feature type="transmembrane region" description="Helical" evidence="6">
    <location>
        <begin position="34"/>
        <end position="57"/>
    </location>
</feature>
<reference evidence="7 8" key="1">
    <citation type="submission" date="2020-02" db="EMBL/GenBank/DDBJ databases">
        <title>Complete genome sequence of the novel Campylobacter species Candidatus Campylobacter infans.</title>
        <authorList>
            <person name="Duim B."/>
            <person name="Zomer A."/>
            <person name="van der Graaf L."/>
            <person name="Wagenaar J."/>
        </authorList>
    </citation>
    <scope>NUCLEOTIDE SEQUENCE [LARGE SCALE GENOMIC DNA]</scope>
    <source>
        <strain evidence="7 8">19S00001</strain>
    </source>
</reference>
<dbReference type="InterPro" id="IPR050833">
    <property type="entry name" value="Poly_Biosynth_Transport"/>
</dbReference>
<protein>
    <submittedName>
        <fullName evidence="7">Flippase</fullName>
    </submittedName>
</protein>
<comment type="subcellular location">
    <subcellularLocation>
        <location evidence="1">Cell membrane</location>
        <topology evidence="1">Multi-pass membrane protein</topology>
    </subcellularLocation>
</comment>
<feature type="transmembrane region" description="Helical" evidence="6">
    <location>
        <begin position="432"/>
        <end position="453"/>
    </location>
</feature>
<feature type="transmembrane region" description="Helical" evidence="6">
    <location>
        <begin position="305"/>
        <end position="325"/>
    </location>
</feature>
<feature type="transmembrane region" description="Helical" evidence="6">
    <location>
        <begin position="220"/>
        <end position="238"/>
    </location>
</feature>
<dbReference type="EMBL" id="CP049075">
    <property type="protein sequence ID" value="QLI04862.1"/>
    <property type="molecule type" value="Genomic_DNA"/>
</dbReference>
<evidence type="ECO:0000256" key="3">
    <source>
        <dbReference type="ARBA" id="ARBA00022692"/>
    </source>
</evidence>
<evidence type="ECO:0000256" key="5">
    <source>
        <dbReference type="ARBA" id="ARBA00023136"/>
    </source>
</evidence>